<dbReference type="NCBIfam" id="NF037962">
    <property type="entry name" value="arsenic_eff"/>
    <property type="match status" value="1"/>
</dbReference>
<feature type="transmembrane region" description="Helical" evidence="1">
    <location>
        <begin position="50"/>
        <end position="71"/>
    </location>
</feature>
<reference evidence="2" key="2">
    <citation type="journal article" date="2021" name="PeerJ">
        <title>Extensive microbial diversity within the chicken gut microbiome revealed by metagenomics and culture.</title>
        <authorList>
            <person name="Gilroy R."/>
            <person name="Ravi A."/>
            <person name="Getino M."/>
            <person name="Pursley I."/>
            <person name="Horton D.L."/>
            <person name="Alikhan N.F."/>
            <person name="Baker D."/>
            <person name="Gharbi K."/>
            <person name="Hall N."/>
            <person name="Watson M."/>
            <person name="Adriaenssens E.M."/>
            <person name="Foster-Nyarko E."/>
            <person name="Jarju S."/>
            <person name="Secka A."/>
            <person name="Antonio M."/>
            <person name="Oren A."/>
            <person name="Chaudhuri R.R."/>
            <person name="La Ragione R."/>
            <person name="Hildebrand F."/>
            <person name="Pallen M.J."/>
        </authorList>
    </citation>
    <scope>NUCLEOTIDE SEQUENCE</scope>
    <source>
        <strain evidence="2">ChiBcec6-7307</strain>
    </source>
</reference>
<protein>
    <submittedName>
        <fullName evidence="2">Arsenic efflux protein</fullName>
    </submittedName>
</protein>
<keyword evidence="1" id="KW-0472">Membrane</keyword>
<keyword evidence="1" id="KW-0812">Transmembrane</keyword>
<feature type="transmembrane region" description="Helical" evidence="1">
    <location>
        <begin position="261"/>
        <end position="280"/>
    </location>
</feature>
<dbReference type="EMBL" id="DVOS01000024">
    <property type="protein sequence ID" value="HIV22731.1"/>
    <property type="molecule type" value="Genomic_DNA"/>
</dbReference>
<accession>A0A9D1NYE9</accession>
<evidence type="ECO:0000313" key="2">
    <source>
        <dbReference type="EMBL" id="HIV22731.1"/>
    </source>
</evidence>
<name>A0A9D1NYE9_9FIRM</name>
<keyword evidence="1" id="KW-1133">Transmembrane helix</keyword>
<gene>
    <name evidence="2" type="ORF">IAC80_02200</name>
</gene>
<feature type="transmembrane region" description="Helical" evidence="1">
    <location>
        <begin position="164"/>
        <end position="184"/>
    </location>
</feature>
<sequence length="284" mass="30269">MTDLILDCVMDTLKTLPFLFVTYLLMEYIEHRTSDRTKGMIRRAGKWGPLLGGVLGLIPQCGFSAAAASFFSGRVITLGTLLAVFLSTSDEMLPILISSQAPLGTIGRILAMKAVIGILAGFLADFVFRKYNQRKIGSNIHSICEHEHCDCEHSIVKSALRHTVSIALFILAVTLALNIIIGLIGEESLGSLILNWPVAGELLAGLIGLIPNCASSVVITTLYMEGAMSQGAMMAGLLVGSGVGLLVLFRTNRNMKENLKITAMLYVMGVAGGMAVGLLARLAG</sequence>
<feature type="transmembrane region" description="Helical" evidence="1">
    <location>
        <begin position="109"/>
        <end position="128"/>
    </location>
</feature>
<reference evidence="2" key="1">
    <citation type="submission" date="2020-10" db="EMBL/GenBank/DDBJ databases">
        <authorList>
            <person name="Gilroy R."/>
        </authorList>
    </citation>
    <scope>NUCLEOTIDE SEQUENCE</scope>
    <source>
        <strain evidence="2">ChiBcec6-7307</strain>
    </source>
</reference>
<dbReference type="Proteomes" id="UP000886889">
    <property type="component" value="Unassembled WGS sequence"/>
</dbReference>
<evidence type="ECO:0000256" key="1">
    <source>
        <dbReference type="SAM" id="Phobius"/>
    </source>
</evidence>
<proteinExistence type="predicted"/>
<dbReference type="InterPro" id="IPR021552">
    <property type="entry name" value="ArsP_2"/>
</dbReference>
<dbReference type="AlphaFoldDB" id="A0A9D1NYE9"/>
<feature type="transmembrane region" description="Helical" evidence="1">
    <location>
        <begin position="231"/>
        <end position="249"/>
    </location>
</feature>
<evidence type="ECO:0000313" key="3">
    <source>
        <dbReference type="Proteomes" id="UP000886889"/>
    </source>
</evidence>
<dbReference type="Pfam" id="PF11449">
    <property type="entry name" value="ArsP_2"/>
    <property type="match status" value="1"/>
</dbReference>
<comment type="caution">
    <text evidence="2">The sequence shown here is derived from an EMBL/GenBank/DDBJ whole genome shotgun (WGS) entry which is preliminary data.</text>
</comment>
<organism evidence="2 3">
    <name type="scientific">Candidatus Merdiplasma excrementigallinarum</name>
    <dbReference type="NCBI Taxonomy" id="2840864"/>
    <lineage>
        <taxon>Bacteria</taxon>
        <taxon>Bacillati</taxon>
        <taxon>Bacillota</taxon>
        <taxon>Clostridia</taxon>
        <taxon>Lachnospirales</taxon>
        <taxon>Lachnospiraceae</taxon>
        <taxon>Lachnospiraceae incertae sedis</taxon>
        <taxon>Candidatus Merdiplasma</taxon>
    </lineage>
</organism>
<feature type="transmembrane region" description="Helical" evidence="1">
    <location>
        <begin position="12"/>
        <end position="29"/>
    </location>
</feature>